<accession>A0A0A9H6U1</accession>
<organism evidence="1">
    <name type="scientific">Arundo donax</name>
    <name type="common">Giant reed</name>
    <name type="synonym">Donax arundinaceus</name>
    <dbReference type="NCBI Taxonomy" id="35708"/>
    <lineage>
        <taxon>Eukaryota</taxon>
        <taxon>Viridiplantae</taxon>
        <taxon>Streptophyta</taxon>
        <taxon>Embryophyta</taxon>
        <taxon>Tracheophyta</taxon>
        <taxon>Spermatophyta</taxon>
        <taxon>Magnoliopsida</taxon>
        <taxon>Liliopsida</taxon>
        <taxon>Poales</taxon>
        <taxon>Poaceae</taxon>
        <taxon>PACMAD clade</taxon>
        <taxon>Arundinoideae</taxon>
        <taxon>Arundineae</taxon>
        <taxon>Arundo</taxon>
    </lineage>
</organism>
<reference evidence="1" key="2">
    <citation type="journal article" date="2015" name="Data Brief">
        <title>Shoot transcriptome of the giant reed, Arundo donax.</title>
        <authorList>
            <person name="Barrero R.A."/>
            <person name="Guerrero F.D."/>
            <person name="Moolhuijzen P."/>
            <person name="Goolsby J.A."/>
            <person name="Tidwell J."/>
            <person name="Bellgard S.E."/>
            <person name="Bellgard M.I."/>
        </authorList>
    </citation>
    <scope>NUCLEOTIDE SEQUENCE</scope>
    <source>
        <tissue evidence="1">Shoot tissue taken approximately 20 cm above the soil surface</tissue>
    </source>
</reference>
<protein>
    <submittedName>
        <fullName evidence="1">Uncharacterized protein</fullName>
    </submittedName>
</protein>
<dbReference type="EMBL" id="GBRH01164961">
    <property type="protein sequence ID" value="JAE32935.1"/>
    <property type="molecule type" value="Transcribed_RNA"/>
</dbReference>
<name>A0A0A9H6U1_ARUDO</name>
<reference evidence="1" key="1">
    <citation type="submission" date="2014-09" db="EMBL/GenBank/DDBJ databases">
        <authorList>
            <person name="Magalhaes I.L.F."/>
            <person name="Oliveira U."/>
            <person name="Santos F.R."/>
            <person name="Vidigal T.H.D.A."/>
            <person name="Brescovit A.D."/>
            <person name="Santos A.J."/>
        </authorList>
    </citation>
    <scope>NUCLEOTIDE SEQUENCE</scope>
    <source>
        <tissue evidence="1">Shoot tissue taken approximately 20 cm above the soil surface</tissue>
    </source>
</reference>
<proteinExistence type="predicted"/>
<sequence length="75" mass="8501">MTLAFAQCKTGKQGFTVWFKTDVWRHVSLVEVDSSRSDMFVIPCVVCRACVCCDYDPLWLPIPLSICCILVTAPW</sequence>
<evidence type="ECO:0000313" key="1">
    <source>
        <dbReference type="EMBL" id="JAE32935.1"/>
    </source>
</evidence>
<dbReference type="AlphaFoldDB" id="A0A0A9H6U1"/>